<dbReference type="EMBL" id="CP069030">
    <property type="protein sequence ID" value="QRC98262.1"/>
    <property type="molecule type" value="Genomic_DNA"/>
</dbReference>
<evidence type="ECO:0000313" key="4">
    <source>
        <dbReference type="Proteomes" id="UP000663193"/>
    </source>
</evidence>
<dbReference type="PANTHER" id="PTHR47942">
    <property type="entry name" value="TETRATRICOPEPTIDE REPEAT (TPR)-LIKE SUPERFAMILY PROTEIN-RELATED"/>
    <property type="match status" value="1"/>
</dbReference>
<accession>A0A7U2I3R6</accession>
<evidence type="ECO:0000313" key="3">
    <source>
        <dbReference type="EMBL" id="QRC98262.1"/>
    </source>
</evidence>
<gene>
    <name evidence="3" type="ORF">JI435_043440</name>
</gene>
<feature type="compositionally biased region" description="Polar residues" evidence="2">
    <location>
        <begin position="37"/>
        <end position="49"/>
    </location>
</feature>
<dbReference type="AlphaFoldDB" id="A0A7U2I3R6"/>
<sequence length="772" mass="88475">MLALCRPRCLLHSSRFLQTRTLRTVPRRVPTFIKSWDPTQHTPARQPQASIEPDPTRDTIWSDLHEMNQAQAHNMSSTEDNKDGGNPPKAMRPSYKKLRHLLRLASSPNIDLVGMRRHIWKAYILTKLEDPDSLSNLTFGEWDIIWESQSIRLYSNQNRTLHLEELYTDLCSSRIAPTKAQRIEYLECHFLNGKEVQALQKWEADRAEIESYQPYHCEPEHLKVGVEMYARAGNADRAGQLMEQLFAVLPEPDKSLMLTVFRAHTSSAEARHHEAAHDMYERMKALPTILKMRDYDACFTGFLEAKNIEFAKEVFRDMVSNGILAKTGFAKDVEEVLMRLHMLYRLATDLSSMTSIALHAIELLPQSYYGQVFGDWMKFTVVQQAPEAAAQILDMMYRQGYPPETFHFNMLLRAFIRTKESPNVLQAENIGWRMIDEARKAHRKNTRPFLSQKGTSHENAPTPEGLQAARKLPVADVDTFALIMHHHGKSLQWEHVEYLSRQLKETSIAPNATIMNVLVDNKIRQGAYAEAWSIYSQLTNPAKGGSITGVFPDGASIRSVWKMLRLALGDHATRHESGLPRPRELLKETVEWWALVRGRYDAERFRMGLVGGNYTAISALMLHCFSYTQDLPGSLVALHVLRHNFHIFPTTKDVNILQRQMAWVDLSRESASSRSQYFHSRSNRVRTDKIGKIYLMLLQQRAERMQLTRDGAKALTEEQKGDINLNLLSEFTRSVMKREYPEELVEVMIDAARVSVGCPDLPTGDMTAFEVA</sequence>
<keyword evidence="4" id="KW-1185">Reference proteome</keyword>
<dbReference type="InterPro" id="IPR051222">
    <property type="entry name" value="PPR/CCM1_RNA-binding"/>
</dbReference>
<evidence type="ECO:0000256" key="2">
    <source>
        <dbReference type="SAM" id="MobiDB-lite"/>
    </source>
</evidence>
<dbReference type="Gene3D" id="1.25.40.10">
    <property type="entry name" value="Tetratricopeptide repeat domain"/>
    <property type="match status" value="2"/>
</dbReference>
<evidence type="ECO:0008006" key="5">
    <source>
        <dbReference type="Google" id="ProtNLM"/>
    </source>
</evidence>
<protein>
    <recommendedName>
        <fullName evidence="5">Pentacotripeptide-repeat region of PRORP domain-containing protein</fullName>
    </recommendedName>
</protein>
<organism evidence="3 4">
    <name type="scientific">Phaeosphaeria nodorum (strain SN15 / ATCC MYA-4574 / FGSC 10173)</name>
    <name type="common">Glume blotch fungus</name>
    <name type="synonym">Parastagonospora nodorum</name>
    <dbReference type="NCBI Taxonomy" id="321614"/>
    <lineage>
        <taxon>Eukaryota</taxon>
        <taxon>Fungi</taxon>
        <taxon>Dikarya</taxon>
        <taxon>Ascomycota</taxon>
        <taxon>Pezizomycotina</taxon>
        <taxon>Dothideomycetes</taxon>
        <taxon>Pleosporomycetidae</taxon>
        <taxon>Pleosporales</taxon>
        <taxon>Pleosporineae</taxon>
        <taxon>Phaeosphaeriaceae</taxon>
        <taxon>Parastagonospora</taxon>
    </lineage>
</organism>
<reference evidence="4" key="1">
    <citation type="journal article" date="2021" name="BMC Genomics">
        <title>Chromosome-level genome assembly and manually-curated proteome of model necrotroph Parastagonospora nodorum Sn15 reveals a genome-wide trove of candidate effector homologs, and redundancy of virulence-related functions within an accessory chromosome.</title>
        <authorList>
            <person name="Bertazzoni S."/>
            <person name="Jones D.A.B."/>
            <person name="Phan H.T."/>
            <person name="Tan K.-C."/>
            <person name="Hane J.K."/>
        </authorList>
    </citation>
    <scope>NUCLEOTIDE SEQUENCE [LARGE SCALE GENOMIC DNA]</scope>
    <source>
        <strain evidence="4">SN15 / ATCC MYA-4574 / FGSC 10173)</strain>
    </source>
</reference>
<keyword evidence="1" id="KW-0677">Repeat</keyword>
<dbReference type="VEuPathDB" id="FungiDB:JI435_043440"/>
<dbReference type="InterPro" id="IPR011990">
    <property type="entry name" value="TPR-like_helical_dom_sf"/>
</dbReference>
<dbReference type="OrthoDB" id="185373at2759"/>
<proteinExistence type="predicted"/>
<dbReference type="Proteomes" id="UP000663193">
    <property type="component" value="Chromosome 8"/>
</dbReference>
<evidence type="ECO:0000256" key="1">
    <source>
        <dbReference type="ARBA" id="ARBA00022737"/>
    </source>
</evidence>
<feature type="region of interest" description="Disordered" evidence="2">
    <location>
        <begin position="34"/>
        <end position="59"/>
    </location>
</feature>
<dbReference type="PANTHER" id="PTHR47942:SF63">
    <property type="entry name" value="PENTATRICOPEPTIDE REPEAT-CONTAINING PROTEIN"/>
    <property type="match status" value="1"/>
</dbReference>
<feature type="region of interest" description="Disordered" evidence="2">
    <location>
        <begin position="73"/>
        <end position="92"/>
    </location>
</feature>
<name>A0A7U2I3R6_PHANO</name>